<accession>A0AAV4DNC7</accession>
<sequence>MADWTRLFSLPLLFMVYLGECSLDFVEECTLKGFTHNLACSTCELMGDFKLEVIKPDCLQCCQKDKTEEEPTSKKYPFAELVVSFVRGDRLDQFPGLTVKYARGADPVIRLLDENREVQETLGVDKWNTDSLEEFFKLHLQN</sequence>
<comment type="subcellular location">
    <subcellularLocation>
        <location evidence="1">Endoplasmic reticulum lumen</location>
    </subcellularLocation>
</comment>
<feature type="signal peptide" evidence="7">
    <location>
        <begin position="1"/>
        <end position="21"/>
    </location>
</feature>
<evidence type="ECO:0000313" key="9">
    <source>
        <dbReference type="EMBL" id="GFO45640.1"/>
    </source>
</evidence>
<dbReference type="EMBL" id="BLXT01008064">
    <property type="protein sequence ID" value="GFO45640.1"/>
    <property type="molecule type" value="Genomic_DNA"/>
</dbReference>
<evidence type="ECO:0000256" key="3">
    <source>
        <dbReference type="ARBA" id="ARBA00022729"/>
    </source>
</evidence>
<dbReference type="PANTHER" id="PTHR13077:SF6">
    <property type="entry name" value="SELENOPROTEIN F"/>
    <property type="match status" value="1"/>
</dbReference>
<keyword evidence="4" id="KW-0256">Endoplasmic reticulum</keyword>
<dbReference type="Pfam" id="PF08806">
    <property type="entry name" value="Sep15_SelM"/>
    <property type="match status" value="1"/>
</dbReference>
<protein>
    <recommendedName>
        <fullName evidence="6">Selenoprotein F</fullName>
    </recommendedName>
</protein>
<name>A0AAV4DNC7_9GAST</name>
<dbReference type="InterPro" id="IPR014912">
    <property type="entry name" value="Sep15_SelM_dom"/>
</dbReference>
<evidence type="ECO:0000256" key="2">
    <source>
        <dbReference type="ARBA" id="ARBA00005742"/>
    </source>
</evidence>
<evidence type="ECO:0000313" key="10">
    <source>
        <dbReference type="Proteomes" id="UP000735302"/>
    </source>
</evidence>
<dbReference type="AlphaFoldDB" id="A0AAV4DNC7"/>
<dbReference type="Proteomes" id="UP000735302">
    <property type="component" value="Unassembled WGS sequence"/>
</dbReference>
<comment type="similarity">
    <text evidence="2">Belongs to the selenoprotein M/F family.</text>
</comment>
<dbReference type="InterPro" id="IPR039992">
    <property type="entry name" value="Sep15_SelM"/>
</dbReference>
<reference evidence="9 10" key="1">
    <citation type="journal article" date="2021" name="Elife">
        <title>Chloroplast acquisition without the gene transfer in kleptoplastic sea slugs, Plakobranchus ocellatus.</title>
        <authorList>
            <person name="Maeda T."/>
            <person name="Takahashi S."/>
            <person name="Yoshida T."/>
            <person name="Shimamura S."/>
            <person name="Takaki Y."/>
            <person name="Nagai Y."/>
            <person name="Toyoda A."/>
            <person name="Suzuki Y."/>
            <person name="Arimoto A."/>
            <person name="Ishii H."/>
            <person name="Satoh N."/>
            <person name="Nishiyama T."/>
            <person name="Hasebe M."/>
            <person name="Maruyama T."/>
            <person name="Minagawa J."/>
            <person name="Obokata J."/>
            <person name="Shigenobu S."/>
        </authorList>
    </citation>
    <scope>NUCLEOTIDE SEQUENCE [LARGE SCALE GENOMIC DNA]</scope>
</reference>
<dbReference type="GO" id="GO:0005788">
    <property type="term" value="C:endoplasmic reticulum lumen"/>
    <property type="evidence" value="ECO:0007669"/>
    <property type="project" value="UniProtKB-SubCell"/>
</dbReference>
<comment type="caution">
    <text evidence="9">The sequence shown here is derived from an EMBL/GenBank/DDBJ whole genome shotgun (WGS) entry which is preliminary data.</text>
</comment>
<keyword evidence="5" id="KW-0712">Selenocysteine</keyword>
<dbReference type="SUPFAM" id="SSF52833">
    <property type="entry name" value="Thioredoxin-like"/>
    <property type="match status" value="1"/>
</dbReference>
<evidence type="ECO:0000256" key="1">
    <source>
        <dbReference type="ARBA" id="ARBA00004319"/>
    </source>
</evidence>
<keyword evidence="3 7" id="KW-0732">Signal</keyword>
<gene>
    <name evidence="9" type="ORF">PoB_007214500</name>
</gene>
<evidence type="ECO:0000259" key="8">
    <source>
        <dbReference type="Pfam" id="PF08806"/>
    </source>
</evidence>
<dbReference type="GO" id="GO:0016491">
    <property type="term" value="F:oxidoreductase activity"/>
    <property type="evidence" value="ECO:0007669"/>
    <property type="project" value="TreeGrafter"/>
</dbReference>
<evidence type="ECO:0000256" key="4">
    <source>
        <dbReference type="ARBA" id="ARBA00022824"/>
    </source>
</evidence>
<feature type="domain" description="Selenoprotein F/M" evidence="8">
    <location>
        <begin position="82"/>
        <end position="140"/>
    </location>
</feature>
<evidence type="ECO:0000256" key="6">
    <source>
        <dbReference type="ARBA" id="ARBA00040775"/>
    </source>
</evidence>
<organism evidence="9 10">
    <name type="scientific">Plakobranchus ocellatus</name>
    <dbReference type="NCBI Taxonomy" id="259542"/>
    <lineage>
        <taxon>Eukaryota</taxon>
        <taxon>Metazoa</taxon>
        <taxon>Spiralia</taxon>
        <taxon>Lophotrochozoa</taxon>
        <taxon>Mollusca</taxon>
        <taxon>Gastropoda</taxon>
        <taxon>Heterobranchia</taxon>
        <taxon>Euthyneura</taxon>
        <taxon>Panpulmonata</taxon>
        <taxon>Sacoglossa</taxon>
        <taxon>Placobranchoidea</taxon>
        <taxon>Plakobranchidae</taxon>
        <taxon>Plakobranchus</taxon>
    </lineage>
</organism>
<evidence type="ECO:0000256" key="5">
    <source>
        <dbReference type="ARBA" id="ARBA00022933"/>
    </source>
</evidence>
<dbReference type="InterPro" id="IPR038219">
    <property type="entry name" value="Sep15/SelM_sf"/>
</dbReference>
<dbReference type="PANTHER" id="PTHR13077">
    <property type="entry name" value="SELENOPROTEIN F"/>
    <property type="match status" value="1"/>
</dbReference>
<proteinExistence type="inferred from homology"/>
<evidence type="ECO:0000256" key="7">
    <source>
        <dbReference type="SAM" id="SignalP"/>
    </source>
</evidence>
<dbReference type="Gene3D" id="3.40.30.50">
    <property type="entry name" value="Sep15/SelM thioredoxin-like domain, active-site redox motif"/>
    <property type="match status" value="1"/>
</dbReference>
<keyword evidence="10" id="KW-1185">Reference proteome</keyword>
<feature type="chain" id="PRO_5043842439" description="Selenoprotein F" evidence="7">
    <location>
        <begin position="22"/>
        <end position="142"/>
    </location>
</feature>
<dbReference type="InterPro" id="IPR036249">
    <property type="entry name" value="Thioredoxin-like_sf"/>
</dbReference>